<feature type="region of interest" description="Disordered" evidence="11">
    <location>
        <begin position="363"/>
        <end position="405"/>
    </location>
</feature>
<evidence type="ECO:0008006" key="14">
    <source>
        <dbReference type="Google" id="ProtNLM"/>
    </source>
</evidence>
<dbReference type="Proteomes" id="UP000008021">
    <property type="component" value="Chromosome 6"/>
</dbReference>
<reference evidence="12" key="2">
    <citation type="submission" date="2018-05" db="EMBL/GenBank/DDBJ databases">
        <title>OmerRS3 (Oryza meridionalis Reference Sequence Version 3).</title>
        <authorList>
            <person name="Zhang J."/>
            <person name="Kudrna D."/>
            <person name="Lee S."/>
            <person name="Talag J."/>
            <person name="Welchert J."/>
            <person name="Wing R.A."/>
        </authorList>
    </citation>
    <scope>NUCLEOTIDE SEQUENCE [LARGE SCALE GENOMIC DNA]</scope>
    <source>
        <strain evidence="12">cv. OR44</strain>
    </source>
</reference>
<keyword evidence="6" id="KW-1133">Transmembrane helix</keyword>
<sequence>MEPRLPVVGISTSPPSMPGVVHHRSRRRCCLHSPKPSSSPHPSPARARRRTAATTHSQVGCAGAAYEADTIGAFGKLWGKPAVFCHDRMPMFGRGHVMAEGDKWGRPRCIVAPAFSATNLNDMIGVMEETTSKMLGEWSDMVALGHSCIDIEKGVVRNAAEIIAKASFSITAAATTVFHKAAGDAVPLHARVSSALLYIRATYEAWKLGRKIDALLLDIIKSRRRRQENETTTDLLSLLLVGNEASAAAERKLTMALALSWTLLMLAMHPEWQAAMREEVTGWSGPMDAATMGKFTKMGCMLNEVLRLYPSSPNVQRPAACIADAEVVRGERRNAAWGLGISASQGREGESADTPSAAALALIRSPPPPLQHPSTSCPPPPWPKGKRKERDKGERGRGGRRIRER</sequence>
<keyword evidence="7" id="KW-0560">Oxidoreductase</keyword>
<evidence type="ECO:0000256" key="3">
    <source>
        <dbReference type="ARBA" id="ARBA00022617"/>
    </source>
</evidence>
<dbReference type="Pfam" id="PF00067">
    <property type="entry name" value="p450"/>
    <property type="match status" value="1"/>
</dbReference>
<dbReference type="InterPro" id="IPR001128">
    <property type="entry name" value="Cyt_P450"/>
</dbReference>
<dbReference type="GO" id="GO:0016020">
    <property type="term" value="C:membrane"/>
    <property type="evidence" value="ECO:0007669"/>
    <property type="project" value="UniProtKB-SubCell"/>
</dbReference>
<evidence type="ECO:0000256" key="2">
    <source>
        <dbReference type="ARBA" id="ARBA00010617"/>
    </source>
</evidence>
<name>A0A0E0DW82_9ORYZ</name>
<evidence type="ECO:0000256" key="4">
    <source>
        <dbReference type="ARBA" id="ARBA00022692"/>
    </source>
</evidence>
<dbReference type="EnsemblPlants" id="OMERI06G01940.1">
    <property type="protein sequence ID" value="OMERI06G01940.1"/>
    <property type="gene ID" value="OMERI06G01940"/>
</dbReference>
<dbReference type="Gramene" id="OMERI06G01940.1">
    <property type="protein sequence ID" value="OMERI06G01940.1"/>
    <property type="gene ID" value="OMERI06G01940"/>
</dbReference>
<comment type="subcellular location">
    <subcellularLocation>
        <location evidence="1">Membrane</location>
    </subcellularLocation>
</comment>
<keyword evidence="3" id="KW-0349">Heme</keyword>
<keyword evidence="8" id="KW-0408">Iron</keyword>
<evidence type="ECO:0000256" key="1">
    <source>
        <dbReference type="ARBA" id="ARBA00004370"/>
    </source>
</evidence>
<feature type="compositionally biased region" description="Pro residues" evidence="11">
    <location>
        <begin position="365"/>
        <end position="383"/>
    </location>
</feature>
<comment type="similarity">
    <text evidence="2">Belongs to the cytochrome P450 family.</text>
</comment>
<feature type="compositionally biased region" description="Basic and acidic residues" evidence="11">
    <location>
        <begin position="388"/>
        <end position="405"/>
    </location>
</feature>
<evidence type="ECO:0000256" key="7">
    <source>
        <dbReference type="ARBA" id="ARBA00023002"/>
    </source>
</evidence>
<dbReference type="GO" id="GO:0006629">
    <property type="term" value="P:lipid metabolic process"/>
    <property type="evidence" value="ECO:0007669"/>
    <property type="project" value="UniProtKB-ARBA"/>
</dbReference>
<evidence type="ECO:0000313" key="13">
    <source>
        <dbReference type="Proteomes" id="UP000008021"/>
    </source>
</evidence>
<feature type="region of interest" description="Disordered" evidence="11">
    <location>
        <begin position="1"/>
        <end position="55"/>
    </location>
</feature>
<evidence type="ECO:0000256" key="6">
    <source>
        <dbReference type="ARBA" id="ARBA00022989"/>
    </source>
</evidence>
<dbReference type="eggNOG" id="KOG0157">
    <property type="taxonomic scope" value="Eukaryota"/>
</dbReference>
<dbReference type="GO" id="GO:0005506">
    <property type="term" value="F:iron ion binding"/>
    <property type="evidence" value="ECO:0007669"/>
    <property type="project" value="InterPro"/>
</dbReference>
<organism evidence="12">
    <name type="scientific">Oryza meridionalis</name>
    <dbReference type="NCBI Taxonomy" id="40149"/>
    <lineage>
        <taxon>Eukaryota</taxon>
        <taxon>Viridiplantae</taxon>
        <taxon>Streptophyta</taxon>
        <taxon>Embryophyta</taxon>
        <taxon>Tracheophyta</taxon>
        <taxon>Spermatophyta</taxon>
        <taxon>Magnoliopsida</taxon>
        <taxon>Liliopsida</taxon>
        <taxon>Poales</taxon>
        <taxon>Poaceae</taxon>
        <taxon>BOP clade</taxon>
        <taxon>Oryzoideae</taxon>
        <taxon>Oryzeae</taxon>
        <taxon>Oryzinae</taxon>
        <taxon>Oryza</taxon>
    </lineage>
</organism>
<evidence type="ECO:0000256" key="10">
    <source>
        <dbReference type="ARBA" id="ARBA00023136"/>
    </source>
</evidence>
<dbReference type="InterPro" id="IPR050665">
    <property type="entry name" value="Cytochrome_P450_Monooxygen"/>
</dbReference>
<dbReference type="SUPFAM" id="SSF48264">
    <property type="entry name" value="Cytochrome P450"/>
    <property type="match status" value="1"/>
</dbReference>
<dbReference type="AlphaFoldDB" id="A0A0E0DW82"/>
<keyword evidence="10" id="KW-0472">Membrane</keyword>
<evidence type="ECO:0000256" key="11">
    <source>
        <dbReference type="SAM" id="MobiDB-lite"/>
    </source>
</evidence>
<dbReference type="STRING" id="40149.A0A0E0DW82"/>
<dbReference type="InterPro" id="IPR036396">
    <property type="entry name" value="Cyt_P450_sf"/>
</dbReference>
<dbReference type="HOGENOM" id="CLU_056841_0_0_1"/>
<dbReference type="GO" id="GO:0016705">
    <property type="term" value="F:oxidoreductase activity, acting on paired donors, with incorporation or reduction of molecular oxygen"/>
    <property type="evidence" value="ECO:0007669"/>
    <property type="project" value="InterPro"/>
</dbReference>
<evidence type="ECO:0000256" key="8">
    <source>
        <dbReference type="ARBA" id="ARBA00023004"/>
    </source>
</evidence>
<dbReference type="PANTHER" id="PTHR24282">
    <property type="entry name" value="CYTOCHROME P450 FAMILY MEMBER"/>
    <property type="match status" value="1"/>
</dbReference>
<protein>
    <recommendedName>
        <fullName evidence="14">Cytochrome P450</fullName>
    </recommendedName>
</protein>
<evidence type="ECO:0000256" key="5">
    <source>
        <dbReference type="ARBA" id="ARBA00022723"/>
    </source>
</evidence>
<reference evidence="12" key="1">
    <citation type="submission" date="2015-04" db="UniProtKB">
        <authorList>
            <consortium name="EnsemblPlants"/>
        </authorList>
    </citation>
    <scope>IDENTIFICATION</scope>
</reference>
<evidence type="ECO:0000313" key="12">
    <source>
        <dbReference type="EnsemblPlants" id="OMERI06G01940.1"/>
    </source>
</evidence>
<proteinExistence type="inferred from homology"/>
<dbReference type="GO" id="GO:0004497">
    <property type="term" value="F:monooxygenase activity"/>
    <property type="evidence" value="ECO:0007669"/>
    <property type="project" value="UniProtKB-KW"/>
</dbReference>
<dbReference type="GO" id="GO:0020037">
    <property type="term" value="F:heme binding"/>
    <property type="evidence" value="ECO:0007669"/>
    <property type="project" value="InterPro"/>
</dbReference>
<accession>A0A0E0DW82</accession>
<feature type="compositionally biased region" description="Basic residues" evidence="11">
    <location>
        <begin position="21"/>
        <end position="30"/>
    </location>
</feature>
<dbReference type="Gene3D" id="1.10.630.10">
    <property type="entry name" value="Cytochrome P450"/>
    <property type="match status" value="1"/>
</dbReference>
<dbReference type="PANTHER" id="PTHR24282:SF15">
    <property type="entry name" value="CYTOCHROME P450, FAMILY 715, SUBFAMILY A, POLYPEPTIDE 1"/>
    <property type="match status" value="1"/>
</dbReference>
<keyword evidence="4" id="KW-0812">Transmembrane</keyword>
<keyword evidence="5" id="KW-0479">Metal-binding</keyword>
<keyword evidence="9" id="KW-0503">Monooxygenase</keyword>
<keyword evidence="13" id="KW-1185">Reference proteome</keyword>
<evidence type="ECO:0000256" key="9">
    <source>
        <dbReference type="ARBA" id="ARBA00023033"/>
    </source>
</evidence>